<dbReference type="RefSeq" id="WP_312882708.1">
    <property type="nucleotide sequence ID" value="NZ_BAABEK010000004.1"/>
</dbReference>
<sequence>MTRIRRALKHGLVSAGELSLNAATGVAALLLTATVLAGVALVPVAGIGLPPLARLLTPVRSFARFQRARVSRALGRAIAEPYSSPAGPRIRAHLIPALRDPATWRDLLWLAVHGVTSAAFGIAVWAMLSAVGAIWTLRTVDTGRMVTFTLSLSILLIILAAVPLFRTGQARMAHLLLRPTSSPARRIRELTESRAAALDAQAAELRRIERDLHDGAQARLISVRMNLGLARGSHDLAQVQELVEEAWGPPARPWPSCGTSCAASIRRCSPTGGWPGRSRPPRCSARSRSRSESTCRAAPRHRSSPPCTSRRVRP</sequence>
<organism evidence="5 6">
    <name type="scientific">Streptosporangium album</name>
    <dbReference type="NCBI Taxonomy" id="47479"/>
    <lineage>
        <taxon>Bacteria</taxon>
        <taxon>Bacillati</taxon>
        <taxon>Actinomycetota</taxon>
        <taxon>Actinomycetes</taxon>
        <taxon>Streptosporangiales</taxon>
        <taxon>Streptosporangiaceae</taxon>
        <taxon>Streptosporangium</taxon>
    </lineage>
</organism>
<evidence type="ECO:0000259" key="3">
    <source>
        <dbReference type="Pfam" id="PF07730"/>
    </source>
</evidence>
<keyword evidence="2" id="KW-0812">Transmembrane</keyword>
<feature type="transmembrane region" description="Helical" evidence="2">
    <location>
        <begin position="146"/>
        <end position="165"/>
    </location>
</feature>
<evidence type="ECO:0000256" key="2">
    <source>
        <dbReference type="SAM" id="Phobius"/>
    </source>
</evidence>
<dbReference type="EMBL" id="JACHJU010000002">
    <property type="protein sequence ID" value="MBB4941089.1"/>
    <property type="molecule type" value="Genomic_DNA"/>
</dbReference>
<feature type="domain" description="Signal transduction histidine kinase subgroup 3 dimerisation and phosphoacceptor" evidence="3">
    <location>
        <begin position="204"/>
        <end position="245"/>
    </location>
</feature>
<evidence type="ECO:0000256" key="1">
    <source>
        <dbReference type="SAM" id="MobiDB-lite"/>
    </source>
</evidence>
<dbReference type="GO" id="GO:0046983">
    <property type="term" value="F:protein dimerization activity"/>
    <property type="evidence" value="ECO:0007669"/>
    <property type="project" value="InterPro"/>
</dbReference>
<dbReference type="GO" id="GO:0016020">
    <property type="term" value="C:membrane"/>
    <property type="evidence" value="ECO:0007669"/>
    <property type="project" value="InterPro"/>
</dbReference>
<dbReference type="InterPro" id="IPR025828">
    <property type="entry name" value="Put_sensor_dom"/>
</dbReference>
<reference evidence="5 6" key="1">
    <citation type="submission" date="2020-08" db="EMBL/GenBank/DDBJ databases">
        <title>Sequencing the genomes of 1000 actinobacteria strains.</title>
        <authorList>
            <person name="Klenk H.-P."/>
        </authorList>
    </citation>
    <scope>NUCLEOTIDE SEQUENCE [LARGE SCALE GENOMIC DNA]</scope>
    <source>
        <strain evidence="5 6">DSM 43023</strain>
    </source>
</reference>
<proteinExistence type="predicted"/>
<evidence type="ECO:0000313" key="6">
    <source>
        <dbReference type="Proteomes" id="UP000534286"/>
    </source>
</evidence>
<protein>
    <recommendedName>
        <fullName evidence="7">Histidine kinase</fullName>
    </recommendedName>
</protein>
<feature type="transmembrane region" description="Helical" evidence="2">
    <location>
        <begin position="107"/>
        <end position="134"/>
    </location>
</feature>
<feature type="region of interest" description="Disordered" evidence="1">
    <location>
        <begin position="269"/>
        <end position="314"/>
    </location>
</feature>
<evidence type="ECO:0000259" key="4">
    <source>
        <dbReference type="Pfam" id="PF13796"/>
    </source>
</evidence>
<evidence type="ECO:0000313" key="5">
    <source>
        <dbReference type="EMBL" id="MBB4941089.1"/>
    </source>
</evidence>
<dbReference type="AlphaFoldDB" id="A0A7W7RZG2"/>
<dbReference type="Proteomes" id="UP000534286">
    <property type="component" value="Unassembled WGS sequence"/>
</dbReference>
<evidence type="ECO:0008006" key="7">
    <source>
        <dbReference type="Google" id="ProtNLM"/>
    </source>
</evidence>
<feature type="compositionally biased region" description="Low complexity" evidence="1">
    <location>
        <begin position="281"/>
        <end position="297"/>
    </location>
</feature>
<accession>A0A7W7RZG2</accession>
<dbReference type="Pfam" id="PF07730">
    <property type="entry name" value="HisKA_3"/>
    <property type="match status" value="1"/>
</dbReference>
<dbReference type="InterPro" id="IPR011712">
    <property type="entry name" value="Sig_transdc_His_kin_sub3_dim/P"/>
</dbReference>
<feature type="domain" description="Putative sensor" evidence="4">
    <location>
        <begin position="19"/>
        <end position="177"/>
    </location>
</feature>
<keyword evidence="2" id="KW-0472">Membrane</keyword>
<keyword evidence="6" id="KW-1185">Reference proteome</keyword>
<comment type="caution">
    <text evidence="5">The sequence shown here is derived from an EMBL/GenBank/DDBJ whole genome shotgun (WGS) entry which is preliminary data.</text>
</comment>
<dbReference type="Pfam" id="PF13796">
    <property type="entry name" value="Sensor"/>
    <property type="match status" value="1"/>
</dbReference>
<dbReference type="GO" id="GO:0000155">
    <property type="term" value="F:phosphorelay sensor kinase activity"/>
    <property type="evidence" value="ECO:0007669"/>
    <property type="project" value="InterPro"/>
</dbReference>
<name>A0A7W7RZG2_9ACTN</name>
<gene>
    <name evidence="5" type="ORF">FHR32_005466</name>
</gene>
<keyword evidence="2" id="KW-1133">Transmembrane helix</keyword>